<dbReference type="EMBL" id="CABPSM010000020">
    <property type="protein sequence ID" value="VVE51701.1"/>
    <property type="molecule type" value="Genomic_DNA"/>
</dbReference>
<keyword evidence="2" id="KW-1185">Reference proteome</keyword>
<dbReference type="AlphaFoldDB" id="A0A5E4YSE2"/>
<proteinExistence type="predicted"/>
<name>A0A5E4YSE2_9BURK</name>
<reference evidence="1 2" key="1">
    <citation type="submission" date="2019-08" db="EMBL/GenBank/DDBJ databases">
        <authorList>
            <person name="Peeters C."/>
        </authorList>
    </citation>
    <scope>NUCLEOTIDE SEQUENCE [LARGE SCALE GENOMIC DNA]</scope>
    <source>
        <strain evidence="1 2">LMG 31112</strain>
    </source>
</reference>
<dbReference type="Proteomes" id="UP000343317">
    <property type="component" value="Unassembled WGS sequence"/>
</dbReference>
<organism evidence="1 2">
    <name type="scientific">Pandoraea horticolens</name>
    <dbReference type="NCBI Taxonomy" id="2508298"/>
    <lineage>
        <taxon>Bacteria</taxon>
        <taxon>Pseudomonadati</taxon>
        <taxon>Pseudomonadota</taxon>
        <taxon>Betaproteobacteria</taxon>
        <taxon>Burkholderiales</taxon>
        <taxon>Burkholderiaceae</taxon>
        <taxon>Pandoraea</taxon>
    </lineage>
</organism>
<accession>A0A5E4YSE2</accession>
<dbReference type="GO" id="GO:0004803">
    <property type="term" value="F:transposase activity"/>
    <property type="evidence" value="ECO:0007669"/>
    <property type="project" value="InterPro"/>
</dbReference>
<evidence type="ECO:0000313" key="1">
    <source>
        <dbReference type="EMBL" id="VVE51701.1"/>
    </source>
</evidence>
<dbReference type="InterPro" id="IPR009057">
    <property type="entry name" value="Homeodomain-like_sf"/>
</dbReference>
<dbReference type="Pfam" id="PF01527">
    <property type="entry name" value="HTH_Tnp_1"/>
    <property type="match status" value="1"/>
</dbReference>
<dbReference type="SUPFAM" id="SSF46689">
    <property type="entry name" value="Homeodomain-like"/>
    <property type="match status" value="1"/>
</dbReference>
<sequence length="195" mass="22419">MTKQCRAFSPEFKRIAVALVLDQNYNHMDTCRPVGVAESVLLRWVEQLQLERWKAIVKSGVCGAVARSGGQRLRSRCAFNHRGSVFEGNAFQKLINFRGPHMLLMLSRDVTECEQCVSIFREFLDCLRVPGRVRVDELIERNNCIGARRSIPDLRECRLGLPMLRFWHRIADVSDFAKPAALMPGLRKHLFQRPP</sequence>
<dbReference type="GO" id="GO:0006313">
    <property type="term" value="P:DNA transposition"/>
    <property type="evidence" value="ECO:0007669"/>
    <property type="project" value="InterPro"/>
</dbReference>
<evidence type="ECO:0000313" key="2">
    <source>
        <dbReference type="Proteomes" id="UP000343317"/>
    </source>
</evidence>
<protein>
    <submittedName>
        <fullName evidence="1">Transposase</fullName>
    </submittedName>
</protein>
<dbReference type="InterPro" id="IPR002514">
    <property type="entry name" value="Transposase_8"/>
</dbReference>
<dbReference type="GO" id="GO:0003677">
    <property type="term" value="F:DNA binding"/>
    <property type="evidence" value="ECO:0007669"/>
    <property type="project" value="InterPro"/>
</dbReference>
<gene>
    <name evidence="1" type="ORF">PHO31112_04735</name>
</gene>